<gene>
    <name evidence="1" type="ORF">TraAM80_06745</name>
</gene>
<evidence type="ECO:0000313" key="2">
    <source>
        <dbReference type="Proteomes" id="UP000283634"/>
    </source>
</evidence>
<dbReference type="Proteomes" id="UP000283634">
    <property type="component" value="Unassembled WGS sequence"/>
</dbReference>
<accession>A0A422N916</accession>
<evidence type="ECO:0000313" key="1">
    <source>
        <dbReference type="EMBL" id="RNF01941.1"/>
    </source>
</evidence>
<dbReference type="GeneID" id="40330678"/>
<dbReference type="AlphaFoldDB" id="A0A422N916"/>
<keyword evidence="2" id="KW-1185">Reference proteome</keyword>
<dbReference type="VEuPathDB" id="TriTrypDB:TRSC58_01532"/>
<dbReference type="OrthoDB" id="272606at2759"/>
<name>A0A422N916_TRYRA</name>
<dbReference type="RefSeq" id="XP_029236624.1">
    <property type="nucleotide sequence ID" value="XM_029383577.1"/>
</dbReference>
<dbReference type="EMBL" id="MKGL01000253">
    <property type="protein sequence ID" value="RNF01941.1"/>
    <property type="molecule type" value="Genomic_DNA"/>
</dbReference>
<proteinExistence type="predicted"/>
<comment type="caution">
    <text evidence="1">The sequence shown here is derived from an EMBL/GenBank/DDBJ whole genome shotgun (WGS) entry which is preliminary data.</text>
</comment>
<organism evidence="1 2">
    <name type="scientific">Trypanosoma rangeli</name>
    <dbReference type="NCBI Taxonomy" id="5698"/>
    <lineage>
        <taxon>Eukaryota</taxon>
        <taxon>Discoba</taxon>
        <taxon>Euglenozoa</taxon>
        <taxon>Kinetoplastea</taxon>
        <taxon>Metakinetoplastina</taxon>
        <taxon>Trypanosomatida</taxon>
        <taxon>Trypanosomatidae</taxon>
        <taxon>Trypanosoma</taxon>
        <taxon>Herpetosoma</taxon>
    </lineage>
</organism>
<reference evidence="1 2" key="1">
    <citation type="journal article" date="2018" name="BMC Genomics">
        <title>Genomic comparison of Trypanosoma conorhini and Trypanosoma rangeli to Trypanosoma cruzi strains of high and low virulence.</title>
        <authorList>
            <person name="Bradwell K.R."/>
            <person name="Koparde V.N."/>
            <person name="Matveyev A.V."/>
            <person name="Serrano M.G."/>
            <person name="Alves J.M."/>
            <person name="Parikh H."/>
            <person name="Huang B."/>
            <person name="Lee V."/>
            <person name="Espinosa-Alvarez O."/>
            <person name="Ortiz P.A."/>
            <person name="Costa-Martins A.G."/>
            <person name="Teixeira M.M."/>
            <person name="Buck G.A."/>
        </authorList>
    </citation>
    <scope>NUCLEOTIDE SEQUENCE [LARGE SCALE GENOMIC DNA]</scope>
    <source>
        <strain evidence="1 2">AM80</strain>
    </source>
</reference>
<sequence>MFLVRNMYELVKDPVQFEFYILSKLHSALRYAGREHDSYKICERLITLYREKSCKFELPSGKRIPEIEQGSLNDMDPAYRLAIFQFIEDRTMDSLSIGKRLCI</sequence>
<protein>
    <submittedName>
        <fullName evidence="1">Uncharacterized protein</fullName>
    </submittedName>
</protein>